<evidence type="ECO:0000313" key="3">
    <source>
        <dbReference type="Proteomes" id="UP000027265"/>
    </source>
</evidence>
<proteinExistence type="predicted"/>
<evidence type="ECO:0000313" key="2">
    <source>
        <dbReference type="EMBL" id="KDQ65039.1"/>
    </source>
</evidence>
<gene>
    <name evidence="2" type="ORF">JAAARDRAFT_28700</name>
</gene>
<dbReference type="AlphaFoldDB" id="A0A067QDM2"/>
<protein>
    <submittedName>
        <fullName evidence="2">Uncharacterized protein</fullName>
    </submittedName>
</protein>
<reference evidence="3" key="1">
    <citation type="journal article" date="2014" name="Proc. Natl. Acad. Sci. U.S.A.">
        <title>Extensive sampling of basidiomycete genomes demonstrates inadequacy of the white-rot/brown-rot paradigm for wood decay fungi.</title>
        <authorList>
            <person name="Riley R."/>
            <person name="Salamov A.A."/>
            <person name="Brown D.W."/>
            <person name="Nagy L.G."/>
            <person name="Floudas D."/>
            <person name="Held B.W."/>
            <person name="Levasseur A."/>
            <person name="Lombard V."/>
            <person name="Morin E."/>
            <person name="Otillar R."/>
            <person name="Lindquist E.A."/>
            <person name="Sun H."/>
            <person name="LaButti K.M."/>
            <person name="Schmutz J."/>
            <person name="Jabbour D."/>
            <person name="Luo H."/>
            <person name="Baker S.E."/>
            <person name="Pisabarro A.G."/>
            <person name="Walton J.D."/>
            <person name="Blanchette R.A."/>
            <person name="Henrissat B."/>
            <person name="Martin F."/>
            <person name="Cullen D."/>
            <person name="Hibbett D.S."/>
            <person name="Grigoriev I.V."/>
        </authorList>
    </citation>
    <scope>NUCLEOTIDE SEQUENCE [LARGE SCALE GENOMIC DNA]</scope>
    <source>
        <strain evidence="3">MUCL 33604</strain>
    </source>
</reference>
<sequence length="140" mass="16013">MLSTSTTPSFTLVVSTPKKVSNCPAYRANNIETYYPYPKYPLKLQGDPLMVTVDYRFEDLRLVSCCNEIPTVLAKSLQPTMPDIPEEDETDLEESVDNVERNVAQYERKRGRLSALVVDMAFIVRRTCKRYLVGQTRKAL</sequence>
<dbReference type="HOGENOM" id="CLU_125284_0_0_1"/>
<dbReference type="Proteomes" id="UP000027265">
    <property type="component" value="Unassembled WGS sequence"/>
</dbReference>
<organism evidence="2 3">
    <name type="scientific">Jaapia argillacea MUCL 33604</name>
    <dbReference type="NCBI Taxonomy" id="933084"/>
    <lineage>
        <taxon>Eukaryota</taxon>
        <taxon>Fungi</taxon>
        <taxon>Dikarya</taxon>
        <taxon>Basidiomycota</taxon>
        <taxon>Agaricomycotina</taxon>
        <taxon>Agaricomycetes</taxon>
        <taxon>Agaricomycetidae</taxon>
        <taxon>Jaapiales</taxon>
        <taxon>Jaapiaceae</taxon>
        <taxon>Jaapia</taxon>
    </lineage>
</organism>
<keyword evidence="3" id="KW-1185">Reference proteome</keyword>
<dbReference type="InParanoid" id="A0A067QDM2"/>
<name>A0A067QDM2_9AGAM</name>
<evidence type="ECO:0000256" key="1">
    <source>
        <dbReference type="SAM" id="Coils"/>
    </source>
</evidence>
<accession>A0A067QDM2</accession>
<dbReference type="OrthoDB" id="2637024at2759"/>
<keyword evidence="1" id="KW-0175">Coiled coil</keyword>
<dbReference type="EMBL" id="KL197709">
    <property type="protein sequence ID" value="KDQ65039.1"/>
    <property type="molecule type" value="Genomic_DNA"/>
</dbReference>
<feature type="coiled-coil region" evidence="1">
    <location>
        <begin position="89"/>
        <end position="116"/>
    </location>
</feature>